<feature type="domain" description="Polysaccharide chain length determinant N-terminal" evidence="8">
    <location>
        <begin position="20"/>
        <end position="68"/>
    </location>
</feature>
<evidence type="ECO:0000256" key="6">
    <source>
        <dbReference type="SAM" id="Coils"/>
    </source>
</evidence>
<comment type="subcellular location">
    <subcellularLocation>
        <location evidence="1">Cell membrane</location>
        <topology evidence="1">Multi-pass membrane protein</topology>
    </subcellularLocation>
</comment>
<evidence type="ECO:0000259" key="8">
    <source>
        <dbReference type="Pfam" id="PF02706"/>
    </source>
</evidence>
<accession>A0A831RZI2</accession>
<keyword evidence="6" id="KW-0175">Coiled coil</keyword>
<evidence type="ECO:0000256" key="7">
    <source>
        <dbReference type="SAM" id="Phobius"/>
    </source>
</evidence>
<sequence>MKENQPVPVYPVQYIPNTEDEISLVDIWLTFRKHRKLFFKVAIGVTLLGLIVALIMPKSYDLRTSIEIGTAIRGDTPTPIEAPETVKAKLENSLIPMVIHQLNSAEDDTIEYKISTTIPKKSALIVLTSKMTTDEEAQYKKLHNMVIEAITKDHARIINVLKKNLQTELSLARILLDELIDPATLAALIKEQEKALEEARANLEALSKPEIFGVEIKAEENKIQGEKNKLASLKDQAIILNEKLQKTA</sequence>
<feature type="transmembrane region" description="Helical" evidence="7">
    <location>
        <begin position="37"/>
        <end position="56"/>
    </location>
</feature>
<comment type="caution">
    <text evidence="9">The sequence shown here is derived from an EMBL/GenBank/DDBJ whole genome shotgun (WGS) entry which is preliminary data.</text>
</comment>
<name>A0A831RZI2_9GAMM</name>
<dbReference type="Proteomes" id="UP000886339">
    <property type="component" value="Unassembled WGS sequence"/>
</dbReference>
<dbReference type="AlphaFoldDB" id="A0A831RZI2"/>
<proteinExistence type="predicted"/>
<dbReference type="EMBL" id="DRLF01000332">
    <property type="protein sequence ID" value="HEC07123.1"/>
    <property type="molecule type" value="Genomic_DNA"/>
</dbReference>
<evidence type="ECO:0000256" key="4">
    <source>
        <dbReference type="ARBA" id="ARBA00022989"/>
    </source>
</evidence>
<organism evidence="9">
    <name type="scientific">Thiolapillus brandeum</name>
    <dbReference type="NCBI Taxonomy" id="1076588"/>
    <lineage>
        <taxon>Bacteria</taxon>
        <taxon>Pseudomonadati</taxon>
        <taxon>Pseudomonadota</taxon>
        <taxon>Gammaproteobacteria</taxon>
        <taxon>Chromatiales</taxon>
        <taxon>Sedimenticolaceae</taxon>
        <taxon>Thiolapillus</taxon>
    </lineage>
</organism>
<reference evidence="9" key="1">
    <citation type="journal article" date="2020" name="mSystems">
        <title>Genome- and Community-Level Interaction Insights into Carbon Utilization and Element Cycling Functions of Hydrothermarchaeota in Hydrothermal Sediment.</title>
        <authorList>
            <person name="Zhou Z."/>
            <person name="Liu Y."/>
            <person name="Xu W."/>
            <person name="Pan J."/>
            <person name="Luo Z.H."/>
            <person name="Li M."/>
        </authorList>
    </citation>
    <scope>NUCLEOTIDE SEQUENCE [LARGE SCALE GENOMIC DNA]</scope>
    <source>
        <strain evidence="9">HyVt-458</strain>
    </source>
</reference>
<feature type="non-terminal residue" evidence="9">
    <location>
        <position position="248"/>
    </location>
</feature>
<keyword evidence="3 7" id="KW-0812">Transmembrane</keyword>
<gene>
    <name evidence="9" type="ORF">ENJ12_09735</name>
</gene>
<dbReference type="InterPro" id="IPR003856">
    <property type="entry name" value="LPS_length_determ_N"/>
</dbReference>
<keyword evidence="2" id="KW-1003">Cell membrane</keyword>
<keyword evidence="4 7" id="KW-1133">Transmembrane helix</keyword>
<protein>
    <recommendedName>
        <fullName evidence="8">Polysaccharide chain length determinant N-terminal domain-containing protein</fullName>
    </recommendedName>
</protein>
<evidence type="ECO:0000256" key="3">
    <source>
        <dbReference type="ARBA" id="ARBA00022692"/>
    </source>
</evidence>
<dbReference type="Pfam" id="PF02706">
    <property type="entry name" value="Wzz"/>
    <property type="match status" value="1"/>
</dbReference>
<evidence type="ECO:0000256" key="2">
    <source>
        <dbReference type="ARBA" id="ARBA00022475"/>
    </source>
</evidence>
<evidence type="ECO:0000256" key="5">
    <source>
        <dbReference type="ARBA" id="ARBA00023136"/>
    </source>
</evidence>
<evidence type="ECO:0000313" key="9">
    <source>
        <dbReference type="EMBL" id="HEC07123.1"/>
    </source>
</evidence>
<feature type="coiled-coil region" evidence="6">
    <location>
        <begin position="186"/>
        <end position="243"/>
    </location>
</feature>
<dbReference type="GO" id="GO:0005886">
    <property type="term" value="C:plasma membrane"/>
    <property type="evidence" value="ECO:0007669"/>
    <property type="project" value="UniProtKB-SubCell"/>
</dbReference>
<keyword evidence="5 7" id="KW-0472">Membrane</keyword>
<evidence type="ECO:0000256" key="1">
    <source>
        <dbReference type="ARBA" id="ARBA00004651"/>
    </source>
</evidence>